<organism evidence="10 11">
    <name type="scientific">Desulfonema ishimotonii</name>
    <dbReference type="NCBI Taxonomy" id="45657"/>
    <lineage>
        <taxon>Bacteria</taxon>
        <taxon>Pseudomonadati</taxon>
        <taxon>Thermodesulfobacteriota</taxon>
        <taxon>Desulfobacteria</taxon>
        <taxon>Desulfobacterales</taxon>
        <taxon>Desulfococcaceae</taxon>
        <taxon>Desulfonema</taxon>
    </lineage>
</organism>
<keyword evidence="5 7" id="KW-0472">Membrane</keyword>
<proteinExistence type="inferred from homology"/>
<dbReference type="EMBL" id="BEXT01000001">
    <property type="protein sequence ID" value="GBC61135.1"/>
    <property type="molecule type" value="Genomic_DNA"/>
</dbReference>
<dbReference type="Proteomes" id="UP000288096">
    <property type="component" value="Unassembled WGS sequence"/>
</dbReference>
<gene>
    <name evidence="10" type="ORF">DENIS_2095</name>
</gene>
<evidence type="ECO:0000256" key="3">
    <source>
        <dbReference type="ARBA" id="ARBA00022692"/>
    </source>
</evidence>
<evidence type="ECO:0000256" key="2">
    <source>
        <dbReference type="ARBA" id="ARBA00022475"/>
    </source>
</evidence>
<keyword evidence="11" id="KW-1185">Reference proteome</keyword>
<dbReference type="PANTHER" id="PTHR30572:SF4">
    <property type="entry name" value="ABC TRANSPORTER PERMEASE YTRF"/>
    <property type="match status" value="1"/>
</dbReference>
<feature type="domain" description="ABC3 transporter permease C-terminal" evidence="8">
    <location>
        <begin position="283"/>
        <end position="343"/>
    </location>
</feature>
<evidence type="ECO:0000256" key="6">
    <source>
        <dbReference type="ARBA" id="ARBA00038076"/>
    </source>
</evidence>
<dbReference type="AlphaFoldDB" id="A0A401FVZ3"/>
<comment type="caution">
    <text evidence="10">The sequence shown here is derived from an EMBL/GenBank/DDBJ whole genome shotgun (WGS) entry which is preliminary data.</text>
</comment>
<evidence type="ECO:0000256" key="7">
    <source>
        <dbReference type="SAM" id="Phobius"/>
    </source>
</evidence>
<protein>
    <submittedName>
        <fullName evidence="10">Multidrug ABC transporter substrate-binding prot ein</fullName>
    </submittedName>
</protein>
<evidence type="ECO:0000259" key="8">
    <source>
        <dbReference type="Pfam" id="PF02687"/>
    </source>
</evidence>
<feature type="transmembrane region" description="Helical" evidence="7">
    <location>
        <begin position="276"/>
        <end position="303"/>
    </location>
</feature>
<sequence length="347" mass="37272">MIWETVMLAQREIRRNVMRSSLTVLGIVIGVAAVITMVTLGNGATAKVTSDISKLGSNLLQVRPGQGHRGPGGAKSRADLFDEDDAAAIEREISGLKAVAPSASTSAQVIYGNENRSTTVSGTTNAFLTVRDWSLSTGRTFTNGEMRGGKAVCMIGDTVREELFGGQNPLNMTVRLGKISFKVIGVLAEKGLSSFGTDQDDLVLIPLRTLQRRLVGNTDVNDIYVSARDGVSTEKVQKDIEGLMRERRRIAADKEDDFHVRDMQEVISTLTGTTRVLTALLSAVAAVSLLVGGIGIMNIMLVSVTERTREIGTRLAIGALEREVLMQFLVESVVLSTFGACAASPWD</sequence>
<feature type="domain" description="MacB-like periplasmic core" evidence="9">
    <location>
        <begin position="20"/>
        <end position="242"/>
    </location>
</feature>
<feature type="transmembrane region" description="Helical" evidence="7">
    <location>
        <begin position="21"/>
        <end position="40"/>
    </location>
</feature>
<dbReference type="GO" id="GO:0022857">
    <property type="term" value="F:transmembrane transporter activity"/>
    <property type="evidence" value="ECO:0007669"/>
    <property type="project" value="TreeGrafter"/>
</dbReference>
<evidence type="ECO:0000256" key="4">
    <source>
        <dbReference type="ARBA" id="ARBA00022989"/>
    </source>
</evidence>
<evidence type="ECO:0000256" key="1">
    <source>
        <dbReference type="ARBA" id="ARBA00004651"/>
    </source>
</evidence>
<dbReference type="InterPro" id="IPR003838">
    <property type="entry name" value="ABC3_permease_C"/>
</dbReference>
<evidence type="ECO:0000313" key="11">
    <source>
        <dbReference type="Proteomes" id="UP000288096"/>
    </source>
</evidence>
<reference evidence="11" key="2">
    <citation type="submission" date="2019-01" db="EMBL/GenBank/DDBJ databases">
        <title>Genome sequence of Desulfonema ishimotonii strain Tokyo 01.</title>
        <authorList>
            <person name="Fukui M."/>
        </authorList>
    </citation>
    <scope>NUCLEOTIDE SEQUENCE [LARGE SCALE GENOMIC DNA]</scope>
    <source>
        <strain evidence="11">Tokyo 01</strain>
    </source>
</reference>
<dbReference type="Pfam" id="PF12704">
    <property type="entry name" value="MacB_PCD"/>
    <property type="match status" value="1"/>
</dbReference>
<dbReference type="Pfam" id="PF02687">
    <property type="entry name" value="FtsX"/>
    <property type="match status" value="1"/>
</dbReference>
<accession>A0A401FVZ3</accession>
<reference evidence="11" key="1">
    <citation type="submission" date="2017-11" db="EMBL/GenBank/DDBJ databases">
        <authorList>
            <person name="Watanabe M."/>
            <person name="Kojima H."/>
        </authorList>
    </citation>
    <scope>NUCLEOTIDE SEQUENCE [LARGE SCALE GENOMIC DNA]</scope>
    <source>
        <strain evidence="11">Tokyo 01</strain>
    </source>
</reference>
<dbReference type="RefSeq" id="WP_231714467.1">
    <property type="nucleotide sequence ID" value="NZ_BEXT01000001.1"/>
</dbReference>
<comment type="similarity">
    <text evidence="6">Belongs to the ABC-4 integral membrane protein family.</text>
</comment>
<keyword evidence="3 7" id="KW-0812">Transmembrane</keyword>
<name>A0A401FVZ3_9BACT</name>
<keyword evidence="2" id="KW-1003">Cell membrane</keyword>
<dbReference type="InterPro" id="IPR050250">
    <property type="entry name" value="Macrolide_Exporter_MacB"/>
</dbReference>
<evidence type="ECO:0000259" key="9">
    <source>
        <dbReference type="Pfam" id="PF12704"/>
    </source>
</evidence>
<evidence type="ECO:0000313" key="10">
    <source>
        <dbReference type="EMBL" id="GBC61135.1"/>
    </source>
</evidence>
<comment type="subcellular location">
    <subcellularLocation>
        <location evidence="1">Cell membrane</location>
        <topology evidence="1">Multi-pass membrane protein</topology>
    </subcellularLocation>
</comment>
<keyword evidence="4 7" id="KW-1133">Transmembrane helix</keyword>
<evidence type="ECO:0000256" key="5">
    <source>
        <dbReference type="ARBA" id="ARBA00023136"/>
    </source>
</evidence>
<dbReference type="GO" id="GO:0005886">
    <property type="term" value="C:plasma membrane"/>
    <property type="evidence" value="ECO:0007669"/>
    <property type="project" value="UniProtKB-SubCell"/>
</dbReference>
<dbReference type="InterPro" id="IPR025857">
    <property type="entry name" value="MacB_PCD"/>
</dbReference>
<dbReference type="PANTHER" id="PTHR30572">
    <property type="entry name" value="MEMBRANE COMPONENT OF TRANSPORTER-RELATED"/>
    <property type="match status" value="1"/>
</dbReference>